<name>A0AAW5C0A9_9FIRM</name>
<proteinExistence type="predicted"/>
<reference evidence="2 3" key="1">
    <citation type="journal article" date="2020" name="Cell Host Microbe">
        <title>Functional and Genomic Variation between Human-Derived Isolates of Lachnospiraceae Reveals Inter- and Intra-Species Diversity.</title>
        <authorList>
            <person name="Sorbara M.T."/>
            <person name="Littmann E.R."/>
            <person name="Fontana E."/>
            <person name="Moody T.U."/>
            <person name="Kohout C.E."/>
            <person name="Gjonbalaj M."/>
            <person name="Eaton V."/>
            <person name="Seok R."/>
            <person name="Leiner I.M."/>
            <person name="Pamer E.G."/>
        </authorList>
    </citation>
    <scope>NUCLEOTIDE SEQUENCE [LARGE SCALE GENOMIC DNA]</scope>
    <source>
        <strain evidence="2 3">MSK.1.17</strain>
    </source>
</reference>
<dbReference type="AlphaFoldDB" id="A0AAW5C0A9"/>
<sequence>MKRTLQKAGILFLIFIAALVIYFISARNAMEKENTVYTSMEEPSLPVVYMKLNGKEINCLHGYMQDMGNQAARDSISVLPENRELGIKITEYGNTITGISYEVRNLSLDRLIERTDVTEWDSSEGSTTAVLPIQNLLIRNEPYYLTLNVSTSERQIRYYTRIVWPDNNYAYDMVSLAEEFSRKSLDYNQARELVSYLETNDTEDNSNLGHVTIRASFNHLTWDGLPVEMVGEPQVTLQEFDGIMGQVKVRYTVAITESDNTRTLVDTEDNFTMKWNEKRIYMMNYERNANEMFTGKREAFSGKRIILGITNDNMVKTVKSPKSRYLAFKTGGDLWCYDQTDNELVRIFTFDSSKDDGIRSRYDRHDVKILSVQEDGTVDFLVYGYMNRGKYEGHMGVIYYSYDAEKDTVNEKFYLAASESFEKIREDISTLSYLSQNSMMYLMLEGSVYGIDLKSNEFLVVAQGLTKGSFAVSGDGSRIAWQDGASLYESEKVHVMDFNTAQKQEITGSEGDYVRVLGFVGNDLIYGFSNSGDKWIVNGRMKGMPMYAMYIVDNEMQVESEYRKDGIYISDVVAEDGRIHLKRLVRISENQYMYQDQDTIVCNQKVDDGELKGIGYFASQDRGRVYYVQTDSDLNGDKVNISAPRAFSYEFASTLDISFAATAQADTGMVFHAYGGGHYLGCSRSFGTAVNMAYGQMGFVTDSNQHIVWDRINRGPIRNIKSPVEEARKMTKYLDSFDGSRMYEEGLILIDAGGCSLSQVLYYIDKGIPVIAYVDAGQYVLLSGYDQYNVTLYDPQTQETAKMGLNDATEYFKALQNDFLCALTVN</sequence>
<evidence type="ECO:0000313" key="1">
    <source>
        <dbReference type="EMBL" id="MCG4746499.1"/>
    </source>
</evidence>
<comment type="caution">
    <text evidence="1">The sequence shown here is derived from an EMBL/GenBank/DDBJ whole genome shotgun (WGS) entry which is preliminary data.</text>
</comment>
<dbReference type="Gene3D" id="3.90.70.10">
    <property type="entry name" value="Cysteine proteinases"/>
    <property type="match status" value="1"/>
</dbReference>
<evidence type="ECO:0000313" key="4">
    <source>
        <dbReference type="Proteomes" id="UP001299608"/>
    </source>
</evidence>
<dbReference type="Proteomes" id="UP001299608">
    <property type="component" value="Unassembled WGS sequence"/>
</dbReference>
<reference evidence="2" key="2">
    <citation type="submission" date="2020-02" db="EMBL/GenBank/DDBJ databases">
        <authorList>
            <person name="Littmann E."/>
            <person name="Sorbara M."/>
        </authorList>
    </citation>
    <scope>NUCLEOTIDE SEQUENCE</scope>
    <source>
        <strain evidence="2">MSK.1.17</strain>
    </source>
</reference>
<accession>A0AAW5C0A9</accession>
<dbReference type="EMBL" id="JAKNGE010000016">
    <property type="protein sequence ID" value="MCG4746499.1"/>
    <property type="molecule type" value="Genomic_DNA"/>
</dbReference>
<protein>
    <submittedName>
        <fullName evidence="1">C39 family peptidase</fullName>
    </submittedName>
</protein>
<dbReference type="RefSeq" id="WP_117559723.1">
    <property type="nucleotide sequence ID" value="NZ_JAAITT010000005.1"/>
</dbReference>
<dbReference type="Proteomes" id="UP000669239">
    <property type="component" value="Unassembled WGS sequence"/>
</dbReference>
<dbReference type="SUPFAM" id="SSF82171">
    <property type="entry name" value="DPP6 N-terminal domain-like"/>
    <property type="match status" value="1"/>
</dbReference>
<evidence type="ECO:0000313" key="2">
    <source>
        <dbReference type="EMBL" id="NSJ47998.1"/>
    </source>
</evidence>
<keyword evidence="3" id="KW-1185">Reference proteome</keyword>
<organism evidence="1 4">
    <name type="scientific">Enterocloster aldenensis</name>
    <dbReference type="NCBI Taxonomy" id="358742"/>
    <lineage>
        <taxon>Bacteria</taxon>
        <taxon>Bacillati</taxon>
        <taxon>Bacillota</taxon>
        <taxon>Clostridia</taxon>
        <taxon>Lachnospirales</taxon>
        <taxon>Lachnospiraceae</taxon>
        <taxon>Enterocloster</taxon>
    </lineage>
</organism>
<evidence type="ECO:0000313" key="3">
    <source>
        <dbReference type="Proteomes" id="UP000669239"/>
    </source>
</evidence>
<dbReference type="EMBL" id="JAAITT010000005">
    <property type="protein sequence ID" value="NSJ47998.1"/>
    <property type="molecule type" value="Genomic_DNA"/>
</dbReference>
<reference evidence="1" key="3">
    <citation type="submission" date="2022-01" db="EMBL/GenBank/DDBJ databases">
        <title>Collection of gut derived symbiotic bacterial strains cultured from healthy donors.</title>
        <authorList>
            <person name="Lin H."/>
            <person name="Kohout C."/>
            <person name="Waligurski E."/>
            <person name="Pamer E.G."/>
        </authorList>
    </citation>
    <scope>NUCLEOTIDE SEQUENCE</scope>
    <source>
        <strain evidence="1">DFI.6.55</strain>
    </source>
</reference>
<gene>
    <name evidence="2" type="ORF">G5B36_04710</name>
    <name evidence="1" type="ORF">L0N08_13845</name>
</gene>